<accession>A0A8T0HSJ7</accession>
<evidence type="ECO:0000313" key="3">
    <source>
        <dbReference type="Proteomes" id="UP000822688"/>
    </source>
</evidence>
<dbReference type="Proteomes" id="UP000822688">
    <property type="component" value="Chromosome V"/>
</dbReference>
<organism evidence="2 3">
    <name type="scientific">Ceratodon purpureus</name>
    <name type="common">Fire moss</name>
    <name type="synonym">Dicranum purpureum</name>
    <dbReference type="NCBI Taxonomy" id="3225"/>
    <lineage>
        <taxon>Eukaryota</taxon>
        <taxon>Viridiplantae</taxon>
        <taxon>Streptophyta</taxon>
        <taxon>Embryophyta</taxon>
        <taxon>Bryophyta</taxon>
        <taxon>Bryophytina</taxon>
        <taxon>Bryopsida</taxon>
        <taxon>Dicranidae</taxon>
        <taxon>Pseudoditrichales</taxon>
        <taxon>Ditrichaceae</taxon>
        <taxon>Ceratodon</taxon>
    </lineage>
</organism>
<dbReference type="EMBL" id="CM026426">
    <property type="protein sequence ID" value="KAG0573715.1"/>
    <property type="molecule type" value="Genomic_DNA"/>
</dbReference>
<keyword evidence="1" id="KW-0472">Membrane</keyword>
<protein>
    <submittedName>
        <fullName evidence="2">Uncharacterized protein</fullName>
    </submittedName>
</protein>
<feature type="transmembrane region" description="Helical" evidence="1">
    <location>
        <begin position="20"/>
        <end position="43"/>
    </location>
</feature>
<comment type="caution">
    <text evidence="2">The sequence shown here is derived from an EMBL/GenBank/DDBJ whole genome shotgun (WGS) entry which is preliminary data.</text>
</comment>
<proteinExistence type="predicted"/>
<dbReference type="AlphaFoldDB" id="A0A8T0HSJ7"/>
<gene>
    <name evidence="2" type="ORF">KC19_VG203000</name>
</gene>
<name>A0A8T0HSJ7_CERPU</name>
<evidence type="ECO:0000313" key="2">
    <source>
        <dbReference type="EMBL" id="KAG0573715.1"/>
    </source>
</evidence>
<reference evidence="2" key="1">
    <citation type="submission" date="2020-06" db="EMBL/GenBank/DDBJ databases">
        <title>WGS assembly of Ceratodon purpureus strain R40.</title>
        <authorList>
            <person name="Carey S.B."/>
            <person name="Jenkins J."/>
            <person name="Shu S."/>
            <person name="Lovell J.T."/>
            <person name="Sreedasyam A."/>
            <person name="Maumus F."/>
            <person name="Tiley G.P."/>
            <person name="Fernandez-Pozo N."/>
            <person name="Barry K."/>
            <person name="Chen C."/>
            <person name="Wang M."/>
            <person name="Lipzen A."/>
            <person name="Daum C."/>
            <person name="Saski C.A."/>
            <person name="Payton A.C."/>
            <person name="Mcbreen J.C."/>
            <person name="Conrad R.E."/>
            <person name="Kollar L.M."/>
            <person name="Olsson S."/>
            <person name="Huttunen S."/>
            <person name="Landis J.B."/>
            <person name="Wickett N.J."/>
            <person name="Johnson M.G."/>
            <person name="Rensing S.A."/>
            <person name="Grimwood J."/>
            <person name="Schmutz J."/>
            <person name="Mcdaniel S.F."/>
        </authorList>
    </citation>
    <scope>NUCLEOTIDE SEQUENCE</scope>
    <source>
        <strain evidence="2">R40</strain>
    </source>
</reference>
<sequence length="106" mass="11670">MAALRLIWHQMTTTSWLCDTLVLGTAVAVISSTCTLAFTSALMRLPKTSAEVSYNSYTSAYQNLVTSSTCATHCSFLTTSTSHLGTTLHCWSLHQTPWHPKQSCRL</sequence>
<keyword evidence="3" id="KW-1185">Reference proteome</keyword>
<evidence type="ECO:0000256" key="1">
    <source>
        <dbReference type="SAM" id="Phobius"/>
    </source>
</evidence>
<keyword evidence="1" id="KW-0812">Transmembrane</keyword>
<keyword evidence="1" id="KW-1133">Transmembrane helix</keyword>